<dbReference type="EMBL" id="QNRI01000001">
    <property type="protein sequence ID" value="RBP01554.1"/>
    <property type="molecule type" value="Genomic_DNA"/>
</dbReference>
<dbReference type="GO" id="GO:0015940">
    <property type="term" value="P:pantothenate biosynthetic process"/>
    <property type="evidence" value="ECO:0007669"/>
    <property type="project" value="UniProtKB-UniRule"/>
</dbReference>
<keyword evidence="6 9" id="KW-0547">Nucleotide-binding</keyword>
<dbReference type="GO" id="GO:0005829">
    <property type="term" value="C:cytosol"/>
    <property type="evidence" value="ECO:0007669"/>
    <property type="project" value="TreeGrafter"/>
</dbReference>
<gene>
    <name evidence="9" type="primary">panC</name>
    <name evidence="10" type="ORF">DES48_101291</name>
</gene>
<keyword evidence="5 9" id="KW-0566">Pantothenate biosynthesis</keyword>
<evidence type="ECO:0000256" key="5">
    <source>
        <dbReference type="ARBA" id="ARBA00022655"/>
    </source>
</evidence>
<accession>A0A366EGP4</accession>
<evidence type="ECO:0000256" key="9">
    <source>
        <dbReference type="HAMAP-Rule" id="MF_00158"/>
    </source>
</evidence>
<feature type="binding site" evidence="9">
    <location>
        <begin position="30"/>
        <end position="37"/>
    </location>
    <ligand>
        <name>ATP</name>
        <dbReference type="ChEBI" id="CHEBI:30616"/>
    </ligand>
</feature>
<dbReference type="GO" id="GO:0005524">
    <property type="term" value="F:ATP binding"/>
    <property type="evidence" value="ECO:0007669"/>
    <property type="project" value="UniProtKB-KW"/>
</dbReference>
<dbReference type="CDD" id="cd00560">
    <property type="entry name" value="PanC"/>
    <property type="match status" value="1"/>
</dbReference>
<evidence type="ECO:0000256" key="7">
    <source>
        <dbReference type="ARBA" id="ARBA00022840"/>
    </source>
</evidence>
<comment type="catalytic activity">
    <reaction evidence="8 9">
        <text>(R)-pantoate + beta-alanine + ATP = (R)-pantothenate + AMP + diphosphate + H(+)</text>
        <dbReference type="Rhea" id="RHEA:10912"/>
        <dbReference type="ChEBI" id="CHEBI:15378"/>
        <dbReference type="ChEBI" id="CHEBI:15980"/>
        <dbReference type="ChEBI" id="CHEBI:29032"/>
        <dbReference type="ChEBI" id="CHEBI:30616"/>
        <dbReference type="ChEBI" id="CHEBI:33019"/>
        <dbReference type="ChEBI" id="CHEBI:57966"/>
        <dbReference type="ChEBI" id="CHEBI:456215"/>
        <dbReference type="EC" id="6.3.2.1"/>
    </reaction>
</comment>
<protein>
    <recommendedName>
        <fullName evidence="9">Pantothenate synthetase</fullName>
        <shortName evidence="9">PS</shortName>
        <ecNumber evidence="9">6.3.2.1</ecNumber>
    </recommendedName>
    <alternativeName>
        <fullName evidence="9">Pantoate--beta-alanine ligase</fullName>
    </alternativeName>
    <alternativeName>
        <fullName evidence="9">Pantoate-activating enzyme</fullName>
    </alternativeName>
</protein>
<comment type="subcellular location">
    <subcellularLocation>
        <location evidence="9">Cytoplasm</location>
    </subcellularLocation>
</comment>
<dbReference type="Gene3D" id="3.40.50.620">
    <property type="entry name" value="HUPs"/>
    <property type="match status" value="1"/>
</dbReference>
<dbReference type="NCBIfam" id="TIGR00018">
    <property type="entry name" value="panC"/>
    <property type="match status" value="1"/>
</dbReference>
<dbReference type="InterPro" id="IPR003721">
    <property type="entry name" value="Pantoate_ligase"/>
</dbReference>
<organism evidence="10 11">
    <name type="scientific">Paraliobacillus ryukyuensis</name>
    <dbReference type="NCBI Taxonomy" id="200904"/>
    <lineage>
        <taxon>Bacteria</taxon>
        <taxon>Bacillati</taxon>
        <taxon>Bacillota</taxon>
        <taxon>Bacilli</taxon>
        <taxon>Bacillales</taxon>
        <taxon>Bacillaceae</taxon>
        <taxon>Paraliobacillus</taxon>
    </lineage>
</organism>
<dbReference type="FunFam" id="3.30.1300.10:FF:000001">
    <property type="entry name" value="Pantothenate synthetase"/>
    <property type="match status" value="1"/>
</dbReference>
<evidence type="ECO:0000256" key="4">
    <source>
        <dbReference type="ARBA" id="ARBA00022598"/>
    </source>
</evidence>
<comment type="function">
    <text evidence="9">Catalyzes the condensation of pantoate with beta-alanine in an ATP-dependent reaction via a pantoyl-adenylate intermediate.</text>
</comment>
<comment type="similarity">
    <text evidence="2 9">Belongs to the pantothenate synthetase family.</text>
</comment>
<dbReference type="SUPFAM" id="SSF52374">
    <property type="entry name" value="Nucleotidylyl transferase"/>
    <property type="match status" value="1"/>
</dbReference>
<comment type="subunit">
    <text evidence="9">Homodimer.</text>
</comment>
<proteinExistence type="inferred from homology"/>
<evidence type="ECO:0000256" key="2">
    <source>
        <dbReference type="ARBA" id="ARBA00009256"/>
    </source>
</evidence>
<dbReference type="FunFam" id="3.40.50.620:FF:000013">
    <property type="entry name" value="Pantothenate synthetase"/>
    <property type="match status" value="1"/>
</dbReference>
<dbReference type="EC" id="6.3.2.1" evidence="9"/>
<dbReference type="InterPro" id="IPR042176">
    <property type="entry name" value="Pantoate_ligase_C"/>
</dbReference>
<evidence type="ECO:0000256" key="6">
    <source>
        <dbReference type="ARBA" id="ARBA00022741"/>
    </source>
</evidence>
<dbReference type="HAMAP" id="MF_00158">
    <property type="entry name" value="PanC"/>
    <property type="match status" value="1"/>
</dbReference>
<sequence>MQVITTVQKMQEIAQTLKQSKEKVGFVPTMGYLHEGHTTLMDEARTNNDVVITSIFVNPLQFGPNEDFDKYPRDEARDQQIAEKHGVDYLFLPNVEEMYPRLSGISMDVTSRVDVLCGKSRPGHFAGVVTVLTKLFHLTQPDHVYFGSKDAQQVAVVDQLIKDLNFPVSLHVVPTVREEDGLAKSSRNVYLSTQERAEAPALFQSLSLAQQKMFDGEKNPAIIVNEVKNYIQSHTSGMIDYVELLTFPTLELVAEIDQDVIVAVAVQFEKARLIDNVIISTDGSIDNVVL</sequence>
<evidence type="ECO:0000256" key="3">
    <source>
        <dbReference type="ARBA" id="ARBA00022490"/>
    </source>
</evidence>
<keyword evidence="7 9" id="KW-0067">ATP-binding</keyword>
<dbReference type="Pfam" id="PF02569">
    <property type="entry name" value="Pantoate_ligase"/>
    <property type="match status" value="1"/>
</dbReference>
<reference evidence="10 11" key="1">
    <citation type="submission" date="2018-06" db="EMBL/GenBank/DDBJ databases">
        <title>Genomic Encyclopedia of Type Strains, Phase IV (KMG-IV): sequencing the most valuable type-strain genomes for metagenomic binning, comparative biology and taxonomic classification.</title>
        <authorList>
            <person name="Goeker M."/>
        </authorList>
    </citation>
    <scope>NUCLEOTIDE SEQUENCE [LARGE SCALE GENOMIC DNA]</scope>
    <source>
        <strain evidence="10 11">DSM 15140</strain>
    </source>
</reference>
<feature type="binding site" evidence="9">
    <location>
        <position position="61"/>
    </location>
    <ligand>
        <name>(R)-pantoate</name>
        <dbReference type="ChEBI" id="CHEBI:15980"/>
    </ligand>
</feature>
<keyword evidence="11" id="KW-1185">Reference proteome</keyword>
<evidence type="ECO:0000256" key="1">
    <source>
        <dbReference type="ARBA" id="ARBA00004990"/>
    </source>
</evidence>
<keyword evidence="4 9" id="KW-0436">Ligase</keyword>
<dbReference type="STRING" id="200904.GCA_900168775_01819"/>
<dbReference type="PANTHER" id="PTHR21299:SF1">
    <property type="entry name" value="PANTOATE--BETA-ALANINE LIGASE"/>
    <property type="match status" value="1"/>
</dbReference>
<feature type="binding site" evidence="9">
    <location>
        <position position="176"/>
    </location>
    <ligand>
        <name>ATP</name>
        <dbReference type="ChEBI" id="CHEBI:30616"/>
    </ligand>
</feature>
<feature type="binding site" evidence="9">
    <location>
        <begin position="184"/>
        <end position="187"/>
    </location>
    <ligand>
        <name>ATP</name>
        <dbReference type="ChEBI" id="CHEBI:30616"/>
    </ligand>
</feature>
<evidence type="ECO:0000256" key="8">
    <source>
        <dbReference type="ARBA" id="ARBA00048258"/>
    </source>
</evidence>
<comment type="caution">
    <text evidence="10">The sequence shown here is derived from an EMBL/GenBank/DDBJ whole genome shotgun (WGS) entry which is preliminary data.</text>
</comment>
<comment type="pathway">
    <text evidence="1 9">Cofactor biosynthesis; (R)-pantothenate biosynthesis; (R)-pantothenate from (R)-pantoate and beta-alanine: step 1/1.</text>
</comment>
<comment type="miscellaneous">
    <text evidence="9">The reaction proceeds by a bi uni uni bi ping pong mechanism.</text>
</comment>
<dbReference type="AlphaFoldDB" id="A0A366EGP4"/>
<feature type="active site" description="Proton donor" evidence="9">
    <location>
        <position position="37"/>
    </location>
</feature>
<feature type="binding site" evidence="9">
    <location>
        <position position="61"/>
    </location>
    <ligand>
        <name>beta-alanine</name>
        <dbReference type="ChEBI" id="CHEBI:57966"/>
    </ligand>
</feature>
<feature type="binding site" evidence="9">
    <location>
        <begin position="147"/>
        <end position="150"/>
    </location>
    <ligand>
        <name>ATP</name>
        <dbReference type="ChEBI" id="CHEBI:30616"/>
    </ligand>
</feature>
<evidence type="ECO:0000313" key="11">
    <source>
        <dbReference type="Proteomes" id="UP000252254"/>
    </source>
</evidence>
<dbReference type="InterPro" id="IPR014729">
    <property type="entry name" value="Rossmann-like_a/b/a_fold"/>
</dbReference>
<dbReference type="UniPathway" id="UPA00028">
    <property type="reaction ID" value="UER00005"/>
</dbReference>
<dbReference type="PANTHER" id="PTHR21299">
    <property type="entry name" value="CYTIDYLATE KINASE/PANTOATE-BETA-ALANINE LIGASE"/>
    <property type="match status" value="1"/>
</dbReference>
<keyword evidence="3 9" id="KW-0963">Cytoplasm</keyword>
<dbReference type="Proteomes" id="UP000252254">
    <property type="component" value="Unassembled WGS sequence"/>
</dbReference>
<feature type="binding site" evidence="9">
    <location>
        <position position="153"/>
    </location>
    <ligand>
        <name>(R)-pantoate</name>
        <dbReference type="ChEBI" id="CHEBI:15980"/>
    </ligand>
</feature>
<dbReference type="GO" id="GO:0004592">
    <property type="term" value="F:pantoate-beta-alanine ligase activity"/>
    <property type="evidence" value="ECO:0007669"/>
    <property type="project" value="UniProtKB-UniRule"/>
</dbReference>
<name>A0A366EGP4_9BACI</name>
<dbReference type="Gene3D" id="3.30.1300.10">
    <property type="entry name" value="Pantoate-beta-alanine ligase, C-terminal domain"/>
    <property type="match status" value="1"/>
</dbReference>
<dbReference type="OrthoDB" id="9773087at2"/>
<dbReference type="RefSeq" id="WP_113866254.1">
    <property type="nucleotide sequence ID" value="NZ_BAABQN010000001.1"/>
</dbReference>
<evidence type="ECO:0000313" key="10">
    <source>
        <dbReference type="EMBL" id="RBP01554.1"/>
    </source>
</evidence>